<feature type="region of interest" description="Disordered" evidence="1">
    <location>
        <begin position="307"/>
        <end position="331"/>
    </location>
</feature>
<reference evidence="2 3" key="1">
    <citation type="journal article" date="2014" name="PLoS ONE">
        <title>De novo Genome Assembly of the Fungal Plant Pathogen Pyrenophora semeniperda.</title>
        <authorList>
            <person name="Soliai M.M."/>
            <person name="Meyer S.E."/>
            <person name="Udall J.A."/>
            <person name="Elzinga D.E."/>
            <person name="Hermansen R.A."/>
            <person name="Bodily P.M."/>
            <person name="Hart A.A."/>
            <person name="Coleman C.E."/>
        </authorList>
    </citation>
    <scope>NUCLEOTIDE SEQUENCE [LARGE SCALE GENOMIC DNA]</scope>
    <source>
        <strain evidence="2 3">CCB06</strain>
        <tissue evidence="2">Mycelium</tissue>
    </source>
</reference>
<evidence type="ECO:0000256" key="1">
    <source>
        <dbReference type="SAM" id="MobiDB-lite"/>
    </source>
</evidence>
<evidence type="ECO:0000313" key="3">
    <source>
        <dbReference type="Proteomes" id="UP000265663"/>
    </source>
</evidence>
<dbReference type="EMBL" id="KE747841">
    <property type="protein sequence ID" value="RMZ73684.1"/>
    <property type="molecule type" value="Genomic_DNA"/>
</dbReference>
<dbReference type="OrthoDB" id="3737134at2759"/>
<keyword evidence="3" id="KW-1185">Reference proteome</keyword>
<dbReference type="Proteomes" id="UP000265663">
    <property type="component" value="Unassembled WGS sequence"/>
</dbReference>
<evidence type="ECO:0000313" key="2">
    <source>
        <dbReference type="EMBL" id="RMZ73684.1"/>
    </source>
</evidence>
<dbReference type="AlphaFoldDB" id="A0A3M7MH68"/>
<sequence length="471" mass="52344">MDNILSILRNEGVPALAYPADDVSILQPYSLRILLSDAQFMLSLEHSILVPGLDDKQTFTLRYEGDNIMPGKGSLGNVGDSLPHGSLDIIARHKQPQPRMLSLTLKSPCSVWYPHNLGNRVSSLDTCFHKLLTLAKATEIRILFDSKWATKQNLARLQGVVKGSRRLTGLPVLPQFARLYQQADWSILNSILDAKSKPPIIAPPPIENAVNDAPPPYAHVPSKRSRNTRSSLTPDSPLPKRLLLDAAARSPSPTDDAKSTISSTSTVEVDLFQDLVAAAVEKLLPDMLRAQLPSILQDVLPEMLACPSSPSSWSSQRANTSPQQHHDHKPLTTTTTLAHTIKQVISTHTKLHIRSLLTKTLDHAGELQDRASNEIDDRLDEARTSFAALKEDHMFEVNELCNEKLVEFREHLAEEKDRVEEAFEGHAEEVLCRTWDGLDAVKRAVCCSCAKDKEKSEEWGQYGRRARSLPL</sequence>
<name>A0A3M7MH68_9PLEO</name>
<gene>
    <name evidence="2" type="ORF">GMOD_00009432</name>
</gene>
<feature type="region of interest" description="Disordered" evidence="1">
    <location>
        <begin position="203"/>
        <end position="240"/>
    </location>
</feature>
<accession>A0A3M7MH68</accession>
<protein>
    <submittedName>
        <fullName evidence="2">Uncharacterized protein</fullName>
    </submittedName>
</protein>
<organism evidence="2 3">
    <name type="scientific">Pyrenophora seminiperda CCB06</name>
    <dbReference type="NCBI Taxonomy" id="1302712"/>
    <lineage>
        <taxon>Eukaryota</taxon>
        <taxon>Fungi</taxon>
        <taxon>Dikarya</taxon>
        <taxon>Ascomycota</taxon>
        <taxon>Pezizomycotina</taxon>
        <taxon>Dothideomycetes</taxon>
        <taxon>Pleosporomycetidae</taxon>
        <taxon>Pleosporales</taxon>
        <taxon>Pleosporineae</taxon>
        <taxon>Pleosporaceae</taxon>
        <taxon>Pyrenophora</taxon>
    </lineage>
</organism>
<proteinExistence type="predicted"/>